<dbReference type="SUPFAM" id="SSF158446">
    <property type="entry name" value="IVS-encoded protein-like"/>
    <property type="match status" value="1"/>
</dbReference>
<name>A0A2M6K806_9BACT</name>
<dbReference type="AlphaFoldDB" id="A0A2M6K806"/>
<dbReference type="Proteomes" id="UP000230869">
    <property type="component" value="Unassembled WGS sequence"/>
</dbReference>
<evidence type="ECO:0000259" key="1">
    <source>
        <dbReference type="Pfam" id="PF22296"/>
    </source>
</evidence>
<dbReference type="EMBL" id="PCWW01000073">
    <property type="protein sequence ID" value="PIR12756.1"/>
    <property type="molecule type" value="Genomic_DNA"/>
</dbReference>
<proteinExistence type="predicted"/>
<dbReference type="Gene3D" id="1.20.1440.60">
    <property type="entry name" value="23S rRNA-intervening sequence"/>
    <property type="match status" value="1"/>
</dbReference>
<dbReference type="InterPro" id="IPR055360">
    <property type="entry name" value="bAvd"/>
</dbReference>
<sequence>MARYDHLPIFKKAYDLCFEIEQQVKNFSRDYKYTIGAEIRQISHEIPALIMIANNHCEKKEYLEELWIKLEKLKLLVRLAFDLKCLRSISHYERLAEVMTDISRQNEGWLKSVK</sequence>
<evidence type="ECO:0000313" key="3">
    <source>
        <dbReference type="Proteomes" id="UP000230869"/>
    </source>
</evidence>
<comment type="caution">
    <text evidence="2">The sequence shown here is derived from an EMBL/GenBank/DDBJ whole genome shotgun (WGS) entry which is preliminary data.</text>
</comment>
<feature type="domain" description="bAvd-like" evidence="1">
    <location>
        <begin position="9"/>
        <end position="113"/>
    </location>
</feature>
<evidence type="ECO:0000313" key="2">
    <source>
        <dbReference type="EMBL" id="PIR12756.1"/>
    </source>
</evidence>
<protein>
    <submittedName>
        <fullName evidence="2">Four helix bundle protein</fullName>
    </submittedName>
</protein>
<reference evidence="2 3" key="1">
    <citation type="submission" date="2017-09" db="EMBL/GenBank/DDBJ databases">
        <title>Depth-based differentiation of microbial function through sediment-hosted aquifers and enrichment of novel symbionts in the deep terrestrial subsurface.</title>
        <authorList>
            <person name="Probst A.J."/>
            <person name="Ladd B."/>
            <person name="Jarett J.K."/>
            <person name="Geller-Mcgrath D.E."/>
            <person name="Sieber C.M."/>
            <person name="Emerson J.B."/>
            <person name="Anantharaman K."/>
            <person name="Thomas B.C."/>
            <person name="Malmstrom R."/>
            <person name="Stieglmeier M."/>
            <person name="Klingl A."/>
            <person name="Woyke T."/>
            <person name="Ryan C.M."/>
            <person name="Banfield J.F."/>
        </authorList>
    </citation>
    <scope>NUCLEOTIDE SEQUENCE [LARGE SCALE GENOMIC DNA]</scope>
    <source>
        <strain evidence="2">CG11_big_fil_rev_8_21_14_0_20_39_10</strain>
    </source>
</reference>
<dbReference type="InterPro" id="IPR036583">
    <property type="entry name" value="23S_rRNA_IVS_sf"/>
</dbReference>
<organism evidence="2 3">
    <name type="scientific">Candidatus Falkowbacteria bacterium CG11_big_fil_rev_8_21_14_0_20_39_10</name>
    <dbReference type="NCBI Taxonomy" id="1974570"/>
    <lineage>
        <taxon>Bacteria</taxon>
        <taxon>Candidatus Falkowiibacteriota</taxon>
    </lineage>
</organism>
<accession>A0A2M6K806</accession>
<dbReference type="Pfam" id="PF22296">
    <property type="entry name" value="bAvd"/>
    <property type="match status" value="1"/>
</dbReference>
<gene>
    <name evidence="2" type="ORF">COV49_04465</name>
</gene>
<dbReference type="CDD" id="cd16376">
    <property type="entry name" value="Avd_like"/>
    <property type="match status" value="1"/>
</dbReference>